<proteinExistence type="predicted"/>
<organism evidence="2 3">
    <name type="scientific">Pyronema omphalodes (strain CBS 100304)</name>
    <name type="common">Pyronema confluens</name>
    <dbReference type="NCBI Taxonomy" id="1076935"/>
    <lineage>
        <taxon>Eukaryota</taxon>
        <taxon>Fungi</taxon>
        <taxon>Dikarya</taxon>
        <taxon>Ascomycota</taxon>
        <taxon>Pezizomycotina</taxon>
        <taxon>Pezizomycetes</taxon>
        <taxon>Pezizales</taxon>
        <taxon>Pyronemataceae</taxon>
        <taxon>Pyronema</taxon>
    </lineage>
</organism>
<evidence type="ECO:0000313" key="2">
    <source>
        <dbReference type="EMBL" id="CCX04336.1"/>
    </source>
</evidence>
<evidence type="ECO:0000313" key="3">
    <source>
        <dbReference type="Proteomes" id="UP000018144"/>
    </source>
</evidence>
<keyword evidence="3" id="KW-1185">Reference proteome</keyword>
<keyword evidence="1" id="KW-0732">Signal</keyword>
<feature type="signal peptide" evidence="1">
    <location>
        <begin position="1"/>
        <end position="18"/>
    </location>
</feature>
<sequence>MNPLVFILIILLLNLASASDSAIPGLKFLQDPLYIAFQAAPFWFFSQSLNRNPCYPSLAALNGIPNPGTPVPIVPEPGKGCPNPGPLKGAYSPGNPFPTYFTVRFCPRDQSWRVVYSLYFSHEGMGALGRRHDWEWVAVIWKKCPRAERQEKDLWCKSRLVRSINNKAEKQDWGSVHDTVNGADEVRNQGDRGKNHPLIYVGAFKHAMFDTRKTWLNVIGRDEDEFRNNDWFYWAANSLVPGETIERAWDYGEAKSTPGWVYDRVCEEVYD</sequence>
<dbReference type="EMBL" id="HF935199">
    <property type="protein sequence ID" value="CCX04336.1"/>
    <property type="molecule type" value="Genomic_DNA"/>
</dbReference>
<dbReference type="AlphaFoldDB" id="U4KUE2"/>
<dbReference type="Proteomes" id="UP000018144">
    <property type="component" value="Unassembled WGS sequence"/>
</dbReference>
<name>U4KUE2_PYROM</name>
<accession>U4KUE2</accession>
<evidence type="ECO:0000256" key="1">
    <source>
        <dbReference type="SAM" id="SignalP"/>
    </source>
</evidence>
<reference evidence="2 3" key="1">
    <citation type="journal article" date="2013" name="PLoS Genet.">
        <title>The genome and development-dependent transcriptomes of Pyronema confluens: a window into fungal evolution.</title>
        <authorList>
            <person name="Traeger S."/>
            <person name="Altegoer F."/>
            <person name="Freitag M."/>
            <person name="Gabaldon T."/>
            <person name="Kempken F."/>
            <person name="Kumar A."/>
            <person name="Marcet-Houben M."/>
            <person name="Poggeler S."/>
            <person name="Stajich J.E."/>
            <person name="Nowrousian M."/>
        </authorList>
    </citation>
    <scope>NUCLEOTIDE SEQUENCE [LARGE SCALE GENOMIC DNA]</scope>
    <source>
        <strain evidence="3">CBS 100304</strain>
        <tissue evidence="2">Vegetative mycelium</tissue>
    </source>
</reference>
<gene>
    <name evidence="2" type="ORF">PCON_01884</name>
</gene>
<feature type="chain" id="PRO_5004651632" evidence="1">
    <location>
        <begin position="19"/>
        <end position="271"/>
    </location>
</feature>
<dbReference type="STRING" id="1076935.U4KUE2"/>
<protein>
    <submittedName>
        <fullName evidence="2">Uncharacterized protein</fullName>
    </submittedName>
</protein>
<dbReference type="eggNOG" id="ENOG502SRND">
    <property type="taxonomic scope" value="Eukaryota"/>
</dbReference>
<dbReference type="OrthoDB" id="10255963at2759"/>